<keyword evidence="4" id="KW-0032">Aminotransferase</keyword>
<dbReference type="GO" id="GO:0008483">
    <property type="term" value="F:transaminase activity"/>
    <property type="evidence" value="ECO:0007669"/>
    <property type="project" value="UniProtKB-KW"/>
</dbReference>
<dbReference type="CDD" id="cd00610">
    <property type="entry name" value="OAT_like"/>
    <property type="match status" value="1"/>
</dbReference>
<comment type="similarity">
    <text evidence="1 3">Belongs to the class-III pyridoxal-phosphate-dependent aminotransferase family.</text>
</comment>
<dbReference type="RefSeq" id="WP_014010198.1">
    <property type="nucleotide sequence ID" value="NC_015859.1"/>
</dbReference>
<evidence type="ECO:0000256" key="2">
    <source>
        <dbReference type="ARBA" id="ARBA00022898"/>
    </source>
</evidence>
<accession>G0HEP7</accession>
<dbReference type="InterPro" id="IPR049704">
    <property type="entry name" value="Aminotrans_3_PPA_site"/>
</dbReference>
<dbReference type="PANTHER" id="PTHR43094:SF1">
    <property type="entry name" value="AMINOTRANSFERASE CLASS-III"/>
    <property type="match status" value="1"/>
</dbReference>
<evidence type="ECO:0000256" key="3">
    <source>
        <dbReference type="RuleBase" id="RU003560"/>
    </source>
</evidence>
<dbReference type="PIRSF" id="PIRSF000521">
    <property type="entry name" value="Transaminase_4ab_Lys_Orn"/>
    <property type="match status" value="1"/>
</dbReference>
<reference evidence="4 5" key="1">
    <citation type="journal article" date="2011" name="BMC Genomics">
        <title>Complete genome sequence of Corynebacterium variabile DSM 44702 isolated from the surface of smear-ripened cheeses and insights into cheese ripening and flavor generation.</title>
        <authorList>
            <person name="Schroeder J."/>
            <person name="Maus I."/>
            <person name="Trost E."/>
            <person name="Tauch A."/>
        </authorList>
    </citation>
    <scope>NUCLEOTIDE SEQUENCE [LARGE SCALE GENOMIC DNA]</scope>
    <source>
        <strain evidence="5">DSM 44702 / JCM 12073 / NCIMB 30131</strain>
    </source>
</reference>
<dbReference type="Proteomes" id="UP000006659">
    <property type="component" value="Chromosome"/>
</dbReference>
<gene>
    <name evidence="4" type="ordered locus">CVAR_1681</name>
</gene>
<dbReference type="STRING" id="858619.CVAR_1681"/>
<proteinExistence type="inferred from homology"/>
<dbReference type="Gene3D" id="3.90.1150.10">
    <property type="entry name" value="Aspartate Aminotransferase, domain 1"/>
    <property type="match status" value="1"/>
</dbReference>
<dbReference type="Pfam" id="PF00202">
    <property type="entry name" value="Aminotran_3"/>
    <property type="match status" value="1"/>
</dbReference>
<dbReference type="InterPro" id="IPR015422">
    <property type="entry name" value="PyrdxlP-dep_Trfase_small"/>
</dbReference>
<evidence type="ECO:0000313" key="5">
    <source>
        <dbReference type="Proteomes" id="UP000006659"/>
    </source>
</evidence>
<dbReference type="AlphaFoldDB" id="G0HEP7"/>
<dbReference type="GO" id="GO:0005829">
    <property type="term" value="C:cytosol"/>
    <property type="evidence" value="ECO:0007669"/>
    <property type="project" value="TreeGrafter"/>
</dbReference>
<name>G0HEP7_CORVD</name>
<organism evidence="4 5">
    <name type="scientific">Corynebacterium variabile (strain DSM 44702 / CIP 107183 / JCM 12073 / NCIMB 30131)</name>
    <name type="common">Corynebacterium mooreparkense</name>
    <dbReference type="NCBI Taxonomy" id="858619"/>
    <lineage>
        <taxon>Bacteria</taxon>
        <taxon>Bacillati</taxon>
        <taxon>Actinomycetota</taxon>
        <taxon>Actinomycetes</taxon>
        <taxon>Mycobacteriales</taxon>
        <taxon>Corynebacteriaceae</taxon>
        <taxon>Corynebacterium</taxon>
    </lineage>
</organism>
<evidence type="ECO:0000313" key="4">
    <source>
        <dbReference type="EMBL" id="AEK37033.1"/>
    </source>
</evidence>
<dbReference type="KEGG" id="cva:CVAR_1681"/>
<sequence length="467" mass="50355">MPKPHSPLGAEIYDRELENVFHSWSAQGSLDPLVVTSAEGPYLIDADDDRYIDFSSQLVYTNLGHSHPAIVNAIQEQAAQLCTIAPAHASAPRALAAEKILSHLPENLSKVFFTNGGADAVEHALRLAKLTTGRPKVLAAMRSYHGATQTTLTVSGDSRRWPIDDGRTGVVHYFGPFLHRTVFHADTEEQECERALEHLENVIAIEGPESFAALIMETVPGTAGIMPPPAGYWQGVREICDRYGILMICDEVMAGFGRTGAWFAIDNYDARPDLVTFAKGVNSGYVPMGGVAMTQAVADTFRDTPYPGGLTYSGHPLAAAAAVATITAMEDEDAVGNAARLGTDIIGPALTELKVNYPVIGDVRGLGCFWAIEFVDGYEGQKALAAAARAKGLVVFVAGSNRLHIVPPLNIPDEVLREGLEILEEVFSEATVNARATTSEEVEGLFRFQSALIAPRSPPEWISDRKM</sequence>
<dbReference type="NCBIfam" id="NF004718">
    <property type="entry name" value="PRK06062.1"/>
    <property type="match status" value="1"/>
</dbReference>
<dbReference type="HOGENOM" id="CLU_016922_4_0_11"/>
<dbReference type="GO" id="GO:0030170">
    <property type="term" value="F:pyridoxal phosphate binding"/>
    <property type="evidence" value="ECO:0007669"/>
    <property type="project" value="InterPro"/>
</dbReference>
<evidence type="ECO:0000256" key="1">
    <source>
        <dbReference type="ARBA" id="ARBA00008954"/>
    </source>
</evidence>
<keyword evidence="2 3" id="KW-0663">Pyridoxal phosphate</keyword>
<dbReference type="PROSITE" id="PS00600">
    <property type="entry name" value="AA_TRANSFER_CLASS_3"/>
    <property type="match status" value="1"/>
</dbReference>
<protein>
    <submittedName>
        <fullName evidence="4">Putative aminotransferase</fullName>
    </submittedName>
</protein>
<dbReference type="InterPro" id="IPR015421">
    <property type="entry name" value="PyrdxlP-dep_Trfase_major"/>
</dbReference>
<dbReference type="SUPFAM" id="SSF53383">
    <property type="entry name" value="PLP-dependent transferases"/>
    <property type="match status" value="1"/>
</dbReference>
<dbReference type="PANTHER" id="PTHR43094">
    <property type="entry name" value="AMINOTRANSFERASE"/>
    <property type="match status" value="1"/>
</dbReference>
<dbReference type="Gene3D" id="3.40.640.10">
    <property type="entry name" value="Type I PLP-dependent aspartate aminotransferase-like (Major domain)"/>
    <property type="match status" value="1"/>
</dbReference>
<dbReference type="eggNOG" id="COG0160">
    <property type="taxonomic scope" value="Bacteria"/>
</dbReference>
<dbReference type="EMBL" id="CP002917">
    <property type="protein sequence ID" value="AEK37033.1"/>
    <property type="molecule type" value="Genomic_DNA"/>
</dbReference>
<dbReference type="InterPro" id="IPR015424">
    <property type="entry name" value="PyrdxlP-dep_Trfase"/>
</dbReference>
<dbReference type="InterPro" id="IPR005814">
    <property type="entry name" value="Aminotrans_3"/>
</dbReference>
<keyword evidence="4" id="KW-0808">Transferase</keyword>